<dbReference type="InterPro" id="IPR012337">
    <property type="entry name" value="RNaseH-like_sf"/>
</dbReference>
<dbReference type="GeneID" id="134291739"/>
<dbReference type="SUPFAM" id="SSF53098">
    <property type="entry name" value="Ribonuclease H-like"/>
    <property type="match status" value="1"/>
</dbReference>
<dbReference type="PANTHER" id="PTHR47331">
    <property type="entry name" value="PHD-TYPE DOMAIN-CONTAINING PROTEIN"/>
    <property type="match status" value="1"/>
</dbReference>
<organism evidence="3 4">
    <name type="scientific">Aedes albopictus</name>
    <name type="common">Asian tiger mosquito</name>
    <name type="synonym">Stegomyia albopicta</name>
    <dbReference type="NCBI Taxonomy" id="7160"/>
    <lineage>
        <taxon>Eukaryota</taxon>
        <taxon>Metazoa</taxon>
        <taxon>Ecdysozoa</taxon>
        <taxon>Arthropoda</taxon>
        <taxon>Hexapoda</taxon>
        <taxon>Insecta</taxon>
        <taxon>Pterygota</taxon>
        <taxon>Neoptera</taxon>
        <taxon>Endopterygota</taxon>
        <taxon>Diptera</taxon>
        <taxon>Nematocera</taxon>
        <taxon>Culicoidea</taxon>
        <taxon>Culicidae</taxon>
        <taxon>Culicinae</taxon>
        <taxon>Aedini</taxon>
        <taxon>Aedes</taxon>
        <taxon>Stegomyia</taxon>
    </lineage>
</organism>
<dbReference type="InterPro" id="IPR041588">
    <property type="entry name" value="Integrase_H2C2"/>
</dbReference>
<feature type="region of interest" description="Disordered" evidence="1">
    <location>
        <begin position="603"/>
        <end position="649"/>
    </location>
</feature>
<dbReference type="InterPro" id="IPR001584">
    <property type="entry name" value="Integrase_cat-core"/>
</dbReference>
<dbReference type="Pfam" id="PF17921">
    <property type="entry name" value="Integrase_H2C2"/>
    <property type="match status" value="1"/>
</dbReference>
<proteinExistence type="predicted"/>
<dbReference type="PROSITE" id="PS50994">
    <property type="entry name" value="INTEGRASE"/>
    <property type="match status" value="1"/>
</dbReference>
<dbReference type="EnsemblMetazoa" id="AALFPA23_002612.R2522">
    <property type="protein sequence ID" value="AALFPA23_002612.P2522"/>
    <property type="gene ID" value="AALFPA23_002612"/>
</dbReference>
<dbReference type="Gene3D" id="3.30.420.10">
    <property type="entry name" value="Ribonuclease H-like superfamily/Ribonuclease H"/>
    <property type="match status" value="1"/>
</dbReference>
<evidence type="ECO:0000259" key="2">
    <source>
        <dbReference type="PROSITE" id="PS50994"/>
    </source>
</evidence>
<dbReference type="PANTHER" id="PTHR47331:SF1">
    <property type="entry name" value="GAG-LIKE PROTEIN"/>
    <property type="match status" value="1"/>
</dbReference>
<dbReference type="RefSeq" id="XP_062715853.1">
    <property type="nucleotide sequence ID" value="XM_062859869.1"/>
</dbReference>
<accession>A0ABM1XT45</accession>
<protein>
    <recommendedName>
        <fullName evidence="2">Integrase catalytic domain-containing protein</fullName>
    </recommendedName>
</protein>
<dbReference type="InterPro" id="IPR040676">
    <property type="entry name" value="DUF5641"/>
</dbReference>
<reference evidence="4" key="1">
    <citation type="journal article" date="2015" name="Proc. Natl. Acad. Sci. U.S.A.">
        <title>Genome sequence of the Asian Tiger mosquito, Aedes albopictus, reveals insights into its biology, genetics, and evolution.</title>
        <authorList>
            <person name="Chen X.G."/>
            <person name="Jiang X."/>
            <person name="Gu J."/>
            <person name="Xu M."/>
            <person name="Wu Y."/>
            <person name="Deng Y."/>
            <person name="Zhang C."/>
            <person name="Bonizzoni M."/>
            <person name="Dermauw W."/>
            <person name="Vontas J."/>
            <person name="Armbruster P."/>
            <person name="Huang X."/>
            <person name="Yang Y."/>
            <person name="Zhang H."/>
            <person name="He W."/>
            <person name="Peng H."/>
            <person name="Liu Y."/>
            <person name="Wu K."/>
            <person name="Chen J."/>
            <person name="Lirakis M."/>
            <person name="Topalis P."/>
            <person name="Van Leeuwen T."/>
            <person name="Hall A.B."/>
            <person name="Jiang X."/>
            <person name="Thorpe C."/>
            <person name="Mueller R.L."/>
            <person name="Sun C."/>
            <person name="Waterhouse R.M."/>
            <person name="Yan G."/>
            <person name="Tu Z.J."/>
            <person name="Fang X."/>
            <person name="James A.A."/>
        </authorList>
    </citation>
    <scope>NUCLEOTIDE SEQUENCE [LARGE SCALE GENOMIC DNA]</scope>
    <source>
        <strain evidence="4">Foshan</strain>
    </source>
</reference>
<name>A0ABM1XT45_AEDAL</name>
<reference evidence="3" key="2">
    <citation type="submission" date="2025-05" db="UniProtKB">
        <authorList>
            <consortium name="EnsemblMetazoa"/>
        </authorList>
    </citation>
    <scope>IDENTIFICATION</scope>
    <source>
        <strain evidence="3">Foshan</strain>
    </source>
</reference>
<evidence type="ECO:0000313" key="3">
    <source>
        <dbReference type="EnsemblMetazoa" id="AALFPA23_002612.P2522"/>
    </source>
</evidence>
<dbReference type="InterPro" id="IPR036397">
    <property type="entry name" value="RNaseH_sf"/>
</dbReference>
<dbReference type="Proteomes" id="UP000069940">
    <property type="component" value="Unassembled WGS sequence"/>
</dbReference>
<sequence>MLEERPTPAFPAQAVPPSEIFGERSSFTELVRIVALLLRFRHNSQKCNRSSRNTGPLTLEEQEQATIALVRLSQQECYPQELKELAKRGAVQDSSNIASLHPQLCDGVMRVGGRLSKASISSDRKHPYILHHKHPLATMIVRHFHYKLFHAGQQLLISAVRGKFWPVHIHSLARKVIHGCIPCFRSKPKVLDQLMADLPSARVNPAPPFMNVGVDYCGPFQVNYPNRRASPVKCYVAIFVCLVVKAVHLELVMDLTTQAFLAALKRFAARRGKPHLIMCDNATTFVGAKRELTELHRLFHDQKFQEILIKDTSSDGIEFRFIPPRTPNFGGLWEAQVKSFKGHFKKAVGTKVLKVDEMLTALAQIEAVLNSRPLTPISSDPSDFEALTPGHFLVQRPLTAIPEPNLQDLPTNRLSKWETAQQVSQQVWSRWSTQYLSDLHNRTKWTKQRNNIRIGTMVLLKDENAPPLKWHLGRVVKVFEGSDGNIRVVTVRTKDGCFDRGISKHHSVRYRHSSGGIHGNPFNSRRQPFGSELGQLALPISESMARSYEVKEEWSSDRRSTYARQRLPPRFTLYGGSSGAVLAWEITNQTITIRTTTTKYRKQQRRKPAINRWSGARSCQTMTPTDPKGSTVKQPIDVNPKSPNQVKPP</sequence>
<keyword evidence="4" id="KW-1185">Reference proteome</keyword>
<evidence type="ECO:0000313" key="4">
    <source>
        <dbReference type="Proteomes" id="UP000069940"/>
    </source>
</evidence>
<dbReference type="Pfam" id="PF18701">
    <property type="entry name" value="DUF5641"/>
    <property type="match status" value="1"/>
</dbReference>
<evidence type="ECO:0000256" key="1">
    <source>
        <dbReference type="SAM" id="MobiDB-lite"/>
    </source>
</evidence>
<feature type="domain" description="Integrase catalytic" evidence="2">
    <location>
        <begin position="203"/>
        <end position="397"/>
    </location>
</feature>